<dbReference type="GO" id="GO:0071013">
    <property type="term" value="C:catalytic step 2 spliceosome"/>
    <property type="evidence" value="ECO:0007669"/>
    <property type="project" value="TreeGrafter"/>
</dbReference>
<evidence type="ECO:0000256" key="6">
    <source>
        <dbReference type="ARBA" id="ARBA00022989"/>
    </source>
</evidence>
<dbReference type="Proteomes" id="UP000030764">
    <property type="component" value="Unassembled WGS sequence"/>
</dbReference>
<feature type="transmembrane region" description="Helical" evidence="10">
    <location>
        <begin position="1135"/>
        <end position="1154"/>
    </location>
</feature>
<comment type="similarity">
    <text evidence="3">Belongs to the TVP23 family.</text>
</comment>
<name>A0A085MDQ5_9BILA</name>
<comment type="similarity">
    <text evidence="4">Belongs to the NRDE2 family.</text>
</comment>
<evidence type="ECO:0000256" key="4">
    <source>
        <dbReference type="ARBA" id="ARBA00009265"/>
    </source>
</evidence>
<reference evidence="11 13" key="1">
    <citation type="journal article" date="2014" name="Nat. Genet.">
        <title>Genome and transcriptome of the porcine whipworm Trichuris suis.</title>
        <authorList>
            <person name="Jex A.R."/>
            <person name="Nejsum P."/>
            <person name="Schwarz E.M."/>
            <person name="Hu L."/>
            <person name="Young N.D."/>
            <person name="Hall R.S."/>
            <person name="Korhonen P.K."/>
            <person name="Liao S."/>
            <person name="Thamsborg S."/>
            <person name="Xia J."/>
            <person name="Xu P."/>
            <person name="Wang S."/>
            <person name="Scheerlinck J.P."/>
            <person name="Hofmann A."/>
            <person name="Sternberg P.W."/>
            <person name="Wang J."/>
            <person name="Gasser R.B."/>
        </authorList>
    </citation>
    <scope>NUCLEOTIDE SEQUENCE [LARGE SCALE GENOMIC DNA]</scope>
    <source>
        <strain evidence="12">DCEP-RM93F</strain>
        <strain evidence="11">DCEP-RM93M</strain>
    </source>
</reference>
<keyword evidence="8" id="KW-0539">Nucleus</keyword>
<feature type="transmembrane region" description="Helical" evidence="10">
    <location>
        <begin position="1224"/>
        <end position="1243"/>
    </location>
</feature>
<dbReference type="Pfam" id="PF08424">
    <property type="entry name" value="NRDE-2"/>
    <property type="match status" value="1"/>
</dbReference>
<evidence type="ECO:0000256" key="1">
    <source>
        <dbReference type="ARBA" id="ARBA00004123"/>
    </source>
</evidence>
<evidence type="ECO:0000256" key="7">
    <source>
        <dbReference type="ARBA" id="ARBA00023136"/>
    </source>
</evidence>
<feature type="region of interest" description="Disordered" evidence="9">
    <location>
        <begin position="1277"/>
        <end position="1331"/>
    </location>
</feature>
<evidence type="ECO:0000256" key="5">
    <source>
        <dbReference type="ARBA" id="ARBA00022692"/>
    </source>
</evidence>
<dbReference type="PANTHER" id="PTHR13471">
    <property type="entry name" value="TETRATRICOPEPTIDE-LIKE HELICAL"/>
    <property type="match status" value="1"/>
</dbReference>
<evidence type="ECO:0000256" key="3">
    <source>
        <dbReference type="ARBA" id="ARBA00005467"/>
    </source>
</evidence>
<dbReference type="GO" id="GO:0016020">
    <property type="term" value="C:membrane"/>
    <property type="evidence" value="ECO:0007669"/>
    <property type="project" value="UniProtKB-SubCell"/>
</dbReference>
<organism evidence="11 13">
    <name type="scientific">Trichuris suis</name>
    <name type="common">pig whipworm</name>
    <dbReference type="NCBI Taxonomy" id="68888"/>
    <lineage>
        <taxon>Eukaryota</taxon>
        <taxon>Metazoa</taxon>
        <taxon>Ecdysozoa</taxon>
        <taxon>Nematoda</taxon>
        <taxon>Enoplea</taxon>
        <taxon>Dorylaimia</taxon>
        <taxon>Trichinellida</taxon>
        <taxon>Trichuridae</taxon>
        <taxon>Trichuris</taxon>
    </lineage>
</organism>
<dbReference type="InterPro" id="IPR008564">
    <property type="entry name" value="TVP23-like"/>
</dbReference>
<dbReference type="Proteomes" id="UP000030758">
    <property type="component" value="Unassembled WGS sequence"/>
</dbReference>
<accession>A0A085MDQ5</accession>
<evidence type="ECO:0000256" key="2">
    <source>
        <dbReference type="ARBA" id="ARBA00004141"/>
    </source>
</evidence>
<dbReference type="EMBL" id="KL363200">
    <property type="protein sequence ID" value="KFD55351.1"/>
    <property type="molecule type" value="Genomic_DNA"/>
</dbReference>
<feature type="compositionally biased region" description="Basic and acidic residues" evidence="9">
    <location>
        <begin position="47"/>
        <end position="57"/>
    </location>
</feature>
<keyword evidence="5 10" id="KW-0812">Transmembrane</keyword>
<keyword evidence="13" id="KW-1185">Reference proteome</keyword>
<dbReference type="PANTHER" id="PTHR13471:SF0">
    <property type="entry name" value="NUCLEAR EXOSOME REGULATOR NRDE2"/>
    <property type="match status" value="1"/>
</dbReference>
<dbReference type="EMBL" id="KL367502">
    <property type="protein sequence ID" value="KFD68675.1"/>
    <property type="molecule type" value="Genomic_DNA"/>
</dbReference>
<comment type="subcellular location">
    <subcellularLocation>
        <location evidence="2">Membrane</location>
        <topology evidence="2">Multi-pass membrane protein</topology>
    </subcellularLocation>
    <subcellularLocation>
        <location evidence="1">Nucleus</location>
    </subcellularLocation>
</comment>
<feature type="region of interest" description="Disordered" evidence="9">
    <location>
        <begin position="47"/>
        <end position="86"/>
    </location>
</feature>
<evidence type="ECO:0000313" key="13">
    <source>
        <dbReference type="Proteomes" id="UP000030764"/>
    </source>
</evidence>
<feature type="transmembrane region" description="Helical" evidence="10">
    <location>
        <begin position="1197"/>
        <end position="1218"/>
    </location>
</feature>
<evidence type="ECO:0008006" key="14">
    <source>
        <dbReference type="Google" id="ProtNLM"/>
    </source>
</evidence>
<feature type="compositionally biased region" description="Basic residues" evidence="9">
    <location>
        <begin position="58"/>
        <end position="77"/>
    </location>
</feature>
<keyword evidence="7 10" id="KW-0472">Membrane</keyword>
<keyword evidence="6 10" id="KW-1133">Transmembrane helix</keyword>
<evidence type="ECO:0000313" key="12">
    <source>
        <dbReference type="EMBL" id="KFD68675.1"/>
    </source>
</evidence>
<dbReference type="InterPro" id="IPR013633">
    <property type="entry name" value="NRDE-2"/>
</dbReference>
<protein>
    <recommendedName>
        <fullName evidence="14">Golgi apparatus membrane protein TVP23 homolog</fullName>
    </recommendedName>
</protein>
<dbReference type="GO" id="GO:1902369">
    <property type="term" value="P:negative regulation of RNA catabolic process"/>
    <property type="evidence" value="ECO:0007669"/>
    <property type="project" value="TreeGrafter"/>
</dbReference>
<proteinExistence type="inferred from homology"/>
<evidence type="ECO:0000256" key="9">
    <source>
        <dbReference type="SAM" id="MobiDB-lite"/>
    </source>
</evidence>
<evidence type="ECO:0000256" key="10">
    <source>
        <dbReference type="SAM" id="Phobius"/>
    </source>
</evidence>
<sequence length="1331" mass="153145">MALFASYLDAAETERSDSSSLPHLSQPACSSWLSNVSFQPVVAEVVKKEKPSKDEKRKLSKKKKKEKEKKEKRRRKEDRKARTSSSAIPRKARFHFVPDFRASAEFAEDKCYDIENLLYDSFYSKETASYAYLSGIVHCLGCNAQTHSLCAVIQSGKYWTEVLSKRYFKKKKKKDSSALVNCQYDEQTPSVDEKIMLEDFIPVETIITDDNGVRCKYDFALKMYRPIDSDTNEIPSADLPDYYGNVMFAGAIQNAEHRRLSQEINSSPDNFKLWLRLLALEDELYDLSQTKAFRNQSVSRMAFLERKQSIVDKAIQSCPRSVELHLARLEILREMSWSKADLQKEWRALEFTFVNRSEIWIERLRHNLLAFRDFTVAQQLSLFDSSLEKSFVVLSGQLVTHRPLADTAIHLMNCLLGKIVFLRESGHYERAVRTVQALLELMFSVPGSGIDTPSLSTKRQMLEARWAGTFLHFGEVGWKSWSKEETGDVPKSSPSLENMAKHLDSQAQQEEDALCSESVNLSLKDFWQKLEHSREKFHWFPFPESEEADCEDTERVVLFEDIEPGLYDLSAPVEKCWFLVEALKALRLASFPPFQSSNREDWYEEWDIDHYLDEFTSLPRPYVPWQTMSFKEEVFALFCDHSCQFVPAFPWSLYLSSSQIFSKSRSLLRSCELSSKGRLKIFRTYCKSIMSDCKLRNSVLLYAVYIQSLATLEAREEARQTAYSILTTLDSRWYSQAYGSPEQIAALMLASSYAKFCFEASDSFFEDALRVLACFLSDGKVSASCGQPNAEEIQDLKQALTSRTEPQFEQLYASDLQDSSDWYFRLGWLGSPYAMLLHILALFTYATEGIHSCFDIYRRAREKVRSVVGALQLDQKSQSRQIWALEREVERLWEWEIDLLRLNMLNKKRKYDLPPSVLLNSVSDALKEFPSHVGFLRLFCSVQLKNSLMVQLRRSLGVTQPKCSVARFVAGIFAEFCYFVKLRDTEMCHADPALLHNVFDLAANAQQHSVVLWRLRLAFEGLLCQSGVDKRQDVAYRALQSCPWSKSLFDDAVQCFPPEKTQVVVDLMIEKGKSFFQNSILVMAYVQQSTIAIGDEIPLLRQEKERTNTVVLIFHFLFRSLALALYIIGGWVIDGFIVTFLLIVVVESLDFWVVKNVTGRKLVGLRWWNYVDDDGKDHWKYECRQKNENFNPVQPQLFWTGLVVFPVIWCVLIALAFISLNWNWMVVCIFCSIMTGSNLFGYLRCKWHSREELSSYLKQSFVSKVFDNTVAGLLRRRTAGPKESQPPAAQTLIDIHPTSKGDNGPTAEYSQSEEFTDAVHFDAHGSTPGPY</sequence>
<dbReference type="GO" id="GO:0031048">
    <property type="term" value="P:regulatory ncRNA-mediated heterochromatin formation"/>
    <property type="evidence" value="ECO:0007669"/>
    <property type="project" value="TreeGrafter"/>
</dbReference>
<evidence type="ECO:0000256" key="8">
    <source>
        <dbReference type="ARBA" id="ARBA00023242"/>
    </source>
</evidence>
<evidence type="ECO:0000313" key="11">
    <source>
        <dbReference type="EMBL" id="KFD55351.1"/>
    </source>
</evidence>
<gene>
    <name evidence="11" type="ORF">M513_03691</name>
    <name evidence="12" type="ORF">M514_03691</name>
</gene>
<dbReference type="Pfam" id="PF05832">
    <property type="entry name" value="DUF846"/>
    <property type="match status" value="1"/>
</dbReference>